<dbReference type="InterPro" id="IPR038718">
    <property type="entry name" value="SNF2-like_sf"/>
</dbReference>
<dbReference type="InterPro" id="IPR031053">
    <property type="entry name" value="ALC1"/>
</dbReference>
<dbReference type="GO" id="GO:0005524">
    <property type="term" value="F:ATP binding"/>
    <property type="evidence" value="ECO:0007669"/>
    <property type="project" value="UniProtKB-KW"/>
</dbReference>
<dbReference type="GO" id="GO:0005634">
    <property type="term" value="C:nucleus"/>
    <property type="evidence" value="ECO:0007669"/>
    <property type="project" value="TreeGrafter"/>
</dbReference>
<reference evidence="4 5" key="1">
    <citation type="journal article" date="2021" name="Cell">
        <title>Tracing the genetic footprints of vertebrate landing in non-teleost ray-finned fishes.</title>
        <authorList>
            <person name="Bi X."/>
            <person name="Wang K."/>
            <person name="Yang L."/>
            <person name="Pan H."/>
            <person name="Jiang H."/>
            <person name="Wei Q."/>
            <person name="Fang M."/>
            <person name="Yu H."/>
            <person name="Zhu C."/>
            <person name="Cai Y."/>
            <person name="He Y."/>
            <person name="Gan X."/>
            <person name="Zeng H."/>
            <person name="Yu D."/>
            <person name="Zhu Y."/>
            <person name="Jiang H."/>
            <person name="Qiu Q."/>
            <person name="Yang H."/>
            <person name="Zhang Y.E."/>
            <person name="Wang W."/>
            <person name="Zhu M."/>
            <person name="He S."/>
            <person name="Zhang G."/>
        </authorList>
    </citation>
    <scope>NUCLEOTIDE SEQUENCE [LARGE SCALE GENOMIC DNA]</scope>
    <source>
        <strain evidence="4">Bchr_013</strain>
    </source>
</reference>
<dbReference type="GO" id="GO:0006338">
    <property type="term" value="P:chromatin remodeling"/>
    <property type="evidence" value="ECO:0007669"/>
    <property type="project" value="InterPro"/>
</dbReference>
<keyword evidence="5" id="KW-1185">Reference proteome</keyword>
<feature type="domain" description="SNF2 N-terminal" evidence="3">
    <location>
        <begin position="39"/>
        <end position="70"/>
    </location>
</feature>
<accession>A0A8X8BGE2</accession>
<dbReference type="Proteomes" id="UP000886611">
    <property type="component" value="Unassembled WGS sequence"/>
</dbReference>
<dbReference type="SUPFAM" id="SSF52540">
    <property type="entry name" value="P-loop containing nucleoside triphosphate hydrolases"/>
    <property type="match status" value="1"/>
</dbReference>
<dbReference type="AlphaFoldDB" id="A0A8X8BGE2"/>
<evidence type="ECO:0000259" key="3">
    <source>
        <dbReference type="Pfam" id="PF00176"/>
    </source>
</evidence>
<dbReference type="Gene3D" id="3.40.50.10810">
    <property type="entry name" value="Tandem AAA-ATPase domain"/>
    <property type="match status" value="1"/>
</dbReference>
<dbReference type="PANTHER" id="PTHR47157:SF1">
    <property type="entry name" value="CHROMODOMAIN-HELICASE-DNA-BINDING PROTEIN 1-LIKE"/>
    <property type="match status" value="1"/>
</dbReference>
<proteinExistence type="predicted"/>
<evidence type="ECO:0000313" key="5">
    <source>
        <dbReference type="Proteomes" id="UP000886611"/>
    </source>
</evidence>
<dbReference type="GO" id="GO:0003678">
    <property type="term" value="F:DNA helicase activity"/>
    <property type="evidence" value="ECO:0007669"/>
    <property type="project" value="InterPro"/>
</dbReference>
<dbReference type="InterPro" id="IPR000330">
    <property type="entry name" value="SNF2_N"/>
</dbReference>
<feature type="non-terminal residue" evidence="4">
    <location>
        <position position="1"/>
    </location>
</feature>
<keyword evidence="1" id="KW-0547">Nucleotide-binding</keyword>
<keyword evidence="2" id="KW-0067">ATP-binding</keyword>
<evidence type="ECO:0000256" key="2">
    <source>
        <dbReference type="ARBA" id="ARBA00022840"/>
    </source>
</evidence>
<name>A0A8X8BGE2_POLSE</name>
<feature type="non-terminal residue" evidence="4">
    <location>
        <position position="138"/>
    </location>
</feature>
<evidence type="ECO:0000313" key="4">
    <source>
        <dbReference type="EMBL" id="KAG2457033.1"/>
    </source>
</evidence>
<evidence type="ECO:0000256" key="1">
    <source>
        <dbReference type="ARBA" id="ARBA00022741"/>
    </source>
</evidence>
<organism evidence="4 5">
    <name type="scientific">Polypterus senegalus</name>
    <name type="common">Senegal bichir</name>
    <dbReference type="NCBI Taxonomy" id="55291"/>
    <lineage>
        <taxon>Eukaryota</taxon>
        <taxon>Metazoa</taxon>
        <taxon>Chordata</taxon>
        <taxon>Craniata</taxon>
        <taxon>Vertebrata</taxon>
        <taxon>Euteleostomi</taxon>
        <taxon>Actinopterygii</taxon>
        <taxon>Polypteriformes</taxon>
        <taxon>Polypteridae</taxon>
        <taxon>Polypterus</taxon>
    </lineage>
</organism>
<dbReference type="PANTHER" id="PTHR47157">
    <property type="entry name" value="CHROMODOMAIN-HELICASE-DNA-BINDING PROTEIN 1-LIKE"/>
    <property type="match status" value="1"/>
</dbReference>
<dbReference type="Pfam" id="PF00176">
    <property type="entry name" value="SNF2-rel_dom"/>
    <property type="match status" value="1"/>
</dbReference>
<dbReference type="EMBL" id="JAATIS010008602">
    <property type="protein sequence ID" value="KAG2457033.1"/>
    <property type="molecule type" value="Genomic_DNA"/>
</dbReference>
<comment type="caution">
    <text evidence="4">The sequence shown here is derived from an EMBL/GenBank/DDBJ whole genome shotgun (WGS) entry which is preliminary data.</text>
</comment>
<gene>
    <name evidence="4" type="primary">Chd1l_0</name>
    <name evidence="4" type="ORF">GTO96_0013419</name>
</gene>
<sequence>MTKFLRDVQSEIKPKKREQVFSSENLEKWGLTGIKLRPYQLEGVNWLAQCFTNQNGCILGDEMGLGKTCQKRESAKGRKKRERLRLLENRKQCGKRVVVSKRVGSWKISPKNGVWPTLSVGRSEWLLQLSEQGAGVTS</sequence>
<protein>
    <submittedName>
        <fullName evidence="4">CHD1L protein</fullName>
    </submittedName>
</protein>
<dbReference type="InterPro" id="IPR027417">
    <property type="entry name" value="P-loop_NTPase"/>
</dbReference>
<dbReference type="GO" id="GO:0006281">
    <property type="term" value="P:DNA repair"/>
    <property type="evidence" value="ECO:0007669"/>
    <property type="project" value="InterPro"/>
</dbReference>